<keyword evidence="5" id="KW-0732">Signal</keyword>
<feature type="chain" id="PRO_5015568312" evidence="5">
    <location>
        <begin position="19"/>
        <end position="1249"/>
    </location>
</feature>
<evidence type="ECO:0000256" key="1">
    <source>
        <dbReference type="ARBA" id="ARBA00004167"/>
    </source>
</evidence>
<evidence type="ECO:0000256" key="3">
    <source>
        <dbReference type="ARBA" id="ARBA00022989"/>
    </source>
</evidence>
<dbReference type="OrthoDB" id="7784409at2"/>
<evidence type="ECO:0000313" key="7">
    <source>
        <dbReference type="EMBL" id="PVA06742.1"/>
    </source>
</evidence>
<evidence type="ECO:0000259" key="6">
    <source>
        <dbReference type="Pfam" id="PF04357"/>
    </source>
</evidence>
<dbReference type="GO" id="GO:0005886">
    <property type="term" value="C:plasma membrane"/>
    <property type="evidence" value="ECO:0007669"/>
    <property type="project" value="InterPro"/>
</dbReference>
<sequence>MRFLFVCILVLWSGAAAAQSNEDDRSFLTGLIEDTISNDDLTVRLINFRGALSSEATADSITLADPDGVWLQMDGLTLSWNRSALLGGRVEIETLEAERIELIRLPNLPESTVPTAEAQPFALPDLPVAVDIGSVIADEIILTEALLGEPVRARFSGALKLDHGVGSADIVLERIDSKEGRFVIDAAYSNADRDLALNLLMEEGEDGIAARLLNIPGRPSVRLSVQGDAPLDDFTGEIALATDGVDRVTGTVALSRPTGTVDQVFMVDLKGDLRPLLADQYDPFFGATTVLKAEGTQFGVGGLRLSNLTIAAEQVVLRGSATLDAQGWPEAIDLRGQLASSDNSRVLLPLSGAPTKVSGISLNVQYDASAGNEWTGAFDITSLEREGVSIDSLALSGGGEIVPGAGSTRGRFTADLNYAARGLKLDDPALTQAIGEDITGTIDLGRVEEEPFVINDLTLEGAGLSASGNAIVNGIEDRFSTQPQLSVEAEDFSRFSELSGLDLRGAGAITLKGSVQPFDGIFDLDLGLQTQDLAFGIDEVDPLLRGASTVSVKVTRDTTGTRIDALRVTSEGVRASGEATLTSGTATADLVAEITDLALITPELSGPATLDLDVATDEAGVITLDAAATAPRAEVSFQGTGTPMAKGYRVRGEGQADIDELRAYRTLIGQPVGGGVSVALDGTFLTESRSLTADVTAQTRDLSIGTAPVDRILAGLGRITAQVSLSDGERLRLDSLDVVFPNLTAQGNVTTSGADTRANLSLRLRDVGLLGADLNGPLVADLNAQQDGSGWQVSGDATGPANTNAQVSGRVSNSGTLDLGVTGSAPLAIANLYIAPRQVTGLAQFDLRVQGPPALQSVRGPVRISNARVSAPLLNQAIENLGGTILLAGGTARIDLAGQSAAGGDVTLSGPVDLAPPFQAALTARLGDIVLRDPELYRTTAQGEITVNGPLAGGAAIRGEVRLGQVDVQVPSTGVSALGSLPAVTHLGVPTDVRRTLQRARIGTTAAPRATIRSTGPDYPIDLLVSAPSRIFVRGRGLDAELGGQLRLTGTTGDIIPIGRFELIRGRLSILGQRFDLDQGYAQLQGDFSPYLRLVATTESPSGVLVRIVIEGPADELDVRFESSPELPQDEVLAQLLFGRDLSSITPLQAVQLASAVATLAGSGNGGVLNSVREGLDLDDLDLVTDESGNIGVRAGKYLSENVYTDVTVGADGTSEINLNIDINRNVTARGTVAADGETSVGIFYERDY</sequence>
<dbReference type="PANTHER" id="PTHR36985:SF1">
    <property type="entry name" value="TRANSLOCATION AND ASSEMBLY MODULE SUBUNIT TAMB"/>
    <property type="match status" value="1"/>
</dbReference>
<reference evidence="7 8" key="1">
    <citation type="submission" date="2018-04" db="EMBL/GenBank/DDBJ databases">
        <title>Pelagivirga bohaiensis gen. nov., sp. nov., a bacterium isolated from the Bohai Sea.</title>
        <authorList>
            <person name="Ji X."/>
        </authorList>
    </citation>
    <scope>NUCLEOTIDE SEQUENCE [LARGE SCALE GENOMIC DNA]</scope>
    <source>
        <strain evidence="7 8">BH-SD16</strain>
    </source>
</reference>
<keyword evidence="8" id="KW-1185">Reference proteome</keyword>
<keyword evidence="2" id="KW-0812">Transmembrane</keyword>
<keyword evidence="3" id="KW-1133">Transmembrane helix</keyword>
<organism evidence="7 8">
    <name type="scientific">Thalassorhabdomicrobium marinisediminis</name>
    <dbReference type="NCBI Taxonomy" id="2170577"/>
    <lineage>
        <taxon>Bacteria</taxon>
        <taxon>Pseudomonadati</taxon>
        <taxon>Pseudomonadota</taxon>
        <taxon>Alphaproteobacteria</taxon>
        <taxon>Rhodobacterales</taxon>
        <taxon>Paracoccaceae</taxon>
        <taxon>Thalassorhabdomicrobium</taxon>
    </lineage>
</organism>
<dbReference type="AlphaFoldDB" id="A0A2T7FX36"/>
<comment type="subcellular location">
    <subcellularLocation>
        <location evidence="1">Membrane</location>
        <topology evidence="1">Single-pass membrane protein</topology>
    </subcellularLocation>
</comment>
<feature type="domain" description="Translocation and assembly module TamB C-terminal" evidence="6">
    <location>
        <begin position="897"/>
        <end position="1249"/>
    </location>
</feature>
<evidence type="ECO:0000313" key="8">
    <source>
        <dbReference type="Proteomes" id="UP000244817"/>
    </source>
</evidence>
<protein>
    <submittedName>
        <fullName evidence="7">Translocation/assembly module TamB</fullName>
    </submittedName>
</protein>
<dbReference type="GO" id="GO:0009306">
    <property type="term" value="P:protein secretion"/>
    <property type="evidence" value="ECO:0007669"/>
    <property type="project" value="InterPro"/>
</dbReference>
<dbReference type="PANTHER" id="PTHR36985">
    <property type="entry name" value="TRANSLOCATION AND ASSEMBLY MODULE SUBUNIT TAMB"/>
    <property type="match status" value="1"/>
</dbReference>
<accession>A0A2T7FX36</accession>
<dbReference type="EMBL" id="QCYG01000005">
    <property type="protein sequence ID" value="PVA06742.1"/>
    <property type="molecule type" value="Genomic_DNA"/>
</dbReference>
<dbReference type="GO" id="GO:0097347">
    <property type="term" value="C:TAM protein secretion complex"/>
    <property type="evidence" value="ECO:0007669"/>
    <property type="project" value="TreeGrafter"/>
</dbReference>
<name>A0A2T7FX36_9RHOB</name>
<gene>
    <name evidence="7" type="ORF">DC363_09450</name>
</gene>
<evidence type="ECO:0000256" key="4">
    <source>
        <dbReference type="ARBA" id="ARBA00023136"/>
    </source>
</evidence>
<keyword evidence="4" id="KW-0472">Membrane</keyword>
<comment type="caution">
    <text evidence="7">The sequence shown here is derived from an EMBL/GenBank/DDBJ whole genome shotgun (WGS) entry which is preliminary data.</text>
</comment>
<dbReference type="InterPro" id="IPR007452">
    <property type="entry name" value="TamB_C"/>
</dbReference>
<feature type="signal peptide" evidence="5">
    <location>
        <begin position="1"/>
        <end position="18"/>
    </location>
</feature>
<evidence type="ECO:0000256" key="5">
    <source>
        <dbReference type="SAM" id="SignalP"/>
    </source>
</evidence>
<dbReference type="Proteomes" id="UP000244817">
    <property type="component" value="Unassembled WGS sequence"/>
</dbReference>
<evidence type="ECO:0000256" key="2">
    <source>
        <dbReference type="ARBA" id="ARBA00022692"/>
    </source>
</evidence>
<dbReference type="RefSeq" id="WP_108640900.1">
    <property type="nucleotide sequence ID" value="NZ_QCYG01000005.1"/>
</dbReference>
<dbReference type="Pfam" id="PF04357">
    <property type="entry name" value="TamB"/>
    <property type="match status" value="1"/>
</dbReference>
<proteinExistence type="predicted"/>